<organism evidence="1 2">
    <name type="scientific">Reticulomyxa filosa</name>
    <dbReference type="NCBI Taxonomy" id="46433"/>
    <lineage>
        <taxon>Eukaryota</taxon>
        <taxon>Sar</taxon>
        <taxon>Rhizaria</taxon>
        <taxon>Retaria</taxon>
        <taxon>Foraminifera</taxon>
        <taxon>Monothalamids</taxon>
        <taxon>Reticulomyxidae</taxon>
        <taxon>Reticulomyxa</taxon>
    </lineage>
</organism>
<name>X6MR14_RETFI</name>
<dbReference type="EMBL" id="ASPP01018566">
    <property type="protein sequence ID" value="ETO16106.1"/>
    <property type="molecule type" value="Genomic_DNA"/>
</dbReference>
<reference evidence="1 2" key="1">
    <citation type="journal article" date="2013" name="Curr. Biol.">
        <title>The Genome of the Foraminiferan Reticulomyxa filosa.</title>
        <authorList>
            <person name="Glockner G."/>
            <person name="Hulsmann N."/>
            <person name="Schleicher M."/>
            <person name="Noegel A.A."/>
            <person name="Eichinger L."/>
            <person name="Gallinger C."/>
            <person name="Pawlowski J."/>
            <person name="Sierra R."/>
            <person name="Euteneuer U."/>
            <person name="Pillet L."/>
            <person name="Moustafa A."/>
            <person name="Platzer M."/>
            <person name="Groth M."/>
            <person name="Szafranski K."/>
            <person name="Schliwa M."/>
        </authorList>
    </citation>
    <scope>NUCLEOTIDE SEQUENCE [LARGE SCALE GENOMIC DNA]</scope>
</reference>
<gene>
    <name evidence="1" type="ORF">RFI_21252</name>
</gene>
<dbReference type="Proteomes" id="UP000023152">
    <property type="component" value="Unassembled WGS sequence"/>
</dbReference>
<dbReference type="InterPro" id="IPR029069">
    <property type="entry name" value="HotDog_dom_sf"/>
</dbReference>
<evidence type="ECO:0000313" key="1">
    <source>
        <dbReference type="EMBL" id="ETO16106.1"/>
    </source>
</evidence>
<dbReference type="SUPFAM" id="SSF54637">
    <property type="entry name" value="Thioesterase/thiol ester dehydrase-isomerase"/>
    <property type="match status" value="1"/>
</dbReference>
<keyword evidence="2" id="KW-1185">Reference proteome</keyword>
<comment type="caution">
    <text evidence="1">The sequence shown here is derived from an EMBL/GenBank/DDBJ whole genome shotgun (WGS) entry which is preliminary data.</text>
</comment>
<evidence type="ECO:0000313" key="2">
    <source>
        <dbReference type="Proteomes" id="UP000023152"/>
    </source>
</evidence>
<proteinExistence type="predicted"/>
<accession>X6MR14</accession>
<protein>
    <submittedName>
        <fullName evidence="1">Uncharacterized protein</fullName>
    </submittedName>
</protein>
<sequence>MRANLAIFLQLSEITFEIFRVETFWVQRNKEKMECEQSLKHYKSICAVIKPVGGFSFWFVKHVPFTLRGRDTGVKHQPLLHVWLSACELFWVVNVAFEKKEKKFSVFEKKLSYTVSQHIEITKMENETRSQYIDLLGEEVIPKGKGKEKCHYLTQKVTRLGQSSFSMTNELMEFDNEAKTSRPLFMIHQTNVNVDTSTLKPVPMESMQRQYLEEEMSKITASEAARMQKSYKDYDLSIKWIQSIFQNPTAKKTKYYVKSHYPILFEKSFEVLSSDLDWNGHLNQSEYSKFIWNTLCEYELINNPAHGSFFQNQLFIRSLTCVYQKEILMRPKWWAKTDPSYFNSNSRLPRPFIPQPFCSVVFVDVHHPLSSSSSHSNVPFPPLVSEGRLFNIFGCIQQSDSPCFYFHVVIEKFIPSLTLSTTTASKL</sequence>
<dbReference type="Gene3D" id="3.10.129.10">
    <property type="entry name" value="Hotdog Thioesterase"/>
    <property type="match status" value="1"/>
</dbReference>
<dbReference type="AlphaFoldDB" id="X6MR14"/>